<keyword evidence="3" id="KW-1185">Reference proteome</keyword>
<comment type="caution">
    <text evidence="2">The sequence shown here is derived from an EMBL/GenBank/DDBJ whole genome shotgun (WGS) entry which is preliminary data.</text>
</comment>
<dbReference type="Proteomes" id="UP000319502">
    <property type="component" value="Unassembled WGS sequence"/>
</dbReference>
<protein>
    <submittedName>
        <fullName evidence="2">Uncharacterized protein</fullName>
    </submittedName>
</protein>
<gene>
    <name evidence="2" type="ORF">FHP91_16575</name>
</gene>
<dbReference type="EMBL" id="VMNK01000015">
    <property type="protein sequence ID" value="TVO53388.1"/>
    <property type="molecule type" value="Genomic_DNA"/>
</dbReference>
<evidence type="ECO:0000256" key="1">
    <source>
        <dbReference type="SAM" id="MobiDB-lite"/>
    </source>
</evidence>
<evidence type="ECO:0000313" key="3">
    <source>
        <dbReference type="Proteomes" id="UP000319502"/>
    </source>
</evidence>
<accession>A0A557QKF3</accession>
<evidence type="ECO:0000313" key="2">
    <source>
        <dbReference type="EMBL" id="TVO53388.1"/>
    </source>
</evidence>
<dbReference type="RefSeq" id="WP_144310618.1">
    <property type="nucleotide sequence ID" value="NZ_VMNK01000015.1"/>
</dbReference>
<reference evidence="2 3" key="1">
    <citation type="submission" date="2019-07" db="EMBL/GenBank/DDBJ databases">
        <title>The pathways for chlorine oxyanion respiration interact through the shared metabolite chlorate.</title>
        <authorList>
            <person name="Barnum T.P."/>
            <person name="Cheng Y."/>
            <person name="Hill K.A."/>
            <person name="Lucas L.N."/>
            <person name="Carlson H.K."/>
            <person name="Coates J.D."/>
        </authorList>
    </citation>
    <scope>NUCLEOTIDE SEQUENCE [LARGE SCALE GENOMIC DNA]</scope>
    <source>
        <strain evidence="2 3">SFB-3</strain>
    </source>
</reference>
<organism evidence="2 3">
    <name type="scientific">Denitromonas halophila</name>
    <dbReference type="NCBI Taxonomy" id="1629404"/>
    <lineage>
        <taxon>Bacteria</taxon>
        <taxon>Pseudomonadati</taxon>
        <taxon>Pseudomonadota</taxon>
        <taxon>Betaproteobacteria</taxon>
        <taxon>Rhodocyclales</taxon>
        <taxon>Zoogloeaceae</taxon>
        <taxon>Denitromonas</taxon>
    </lineage>
</organism>
<dbReference type="OrthoDB" id="9795237at2"/>
<feature type="region of interest" description="Disordered" evidence="1">
    <location>
        <begin position="59"/>
        <end position="81"/>
    </location>
</feature>
<dbReference type="AlphaFoldDB" id="A0A557QKF3"/>
<proteinExistence type="predicted"/>
<name>A0A557QKF3_9RHOO</name>
<sequence length="169" mass="18477">MQIQQLQVAYDARADRLLLRIATAQREGINVLLTRRLIKALWPGLQRMLNSHLAKAAPGMPVAKPKDAAEPGSFQAPFDDNNLSHPLGAEPLLATESRLEPIEGPLCRVMLGETRARQVSFDCDQNLMQALCAMIRGTVAKAEWDLSLDKLPLPDAATPTPSDVPPTVH</sequence>